<name>A0A432XJL0_9GAMM</name>
<organism evidence="1 2">
    <name type="scientific">Idiomarina fontislapidosi</name>
    <dbReference type="NCBI Taxonomy" id="263723"/>
    <lineage>
        <taxon>Bacteria</taxon>
        <taxon>Pseudomonadati</taxon>
        <taxon>Pseudomonadota</taxon>
        <taxon>Gammaproteobacteria</taxon>
        <taxon>Alteromonadales</taxon>
        <taxon>Idiomarinaceae</taxon>
        <taxon>Idiomarina</taxon>
    </lineage>
</organism>
<sequence length="85" mass="9876">MSDEEREFLAMQLEQDLLKLYGSPILTIEQLQRVLNYRSVAAVKQAIQRQTLPVHIFELPNRRGRFALVRDVCKFLASQACARED</sequence>
<dbReference type="Proteomes" id="UP000287330">
    <property type="component" value="Unassembled WGS sequence"/>
</dbReference>
<accession>A0A432XJL0</accession>
<comment type="caution">
    <text evidence="1">The sequence shown here is derived from an EMBL/GenBank/DDBJ whole genome shotgun (WGS) entry which is preliminary data.</text>
</comment>
<dbReference type="EMBL" id="PIPV01000021">
    <property type="protein sequence ID" value="RUO48908.1"/>
    <property type="molecule type" value="Genomic_DNA"/>
</dbReference>
<protein>
    <recommendedName>
        <fullName evidence="3">DNA-binding protein</fullName>
    </recommendedName>
</protein>
<evidence type="ECO:0008006" key="3">
    <source>
        <dbReference type="Google" id="ProtNLM"/>
    </source>
</evidence>
<evidence type="ECO:0000313" key="2">
    <source>
        <dbReference type="Proteomes" id="UP000287330"/>
    </source>
</evidence>
<dbReference type="RefSeq" id="WP_110576464.1">
    <property type="nucleotide sequence ID" value="NZ_PIPV01000021.1"/>
</dbReference>
<dbReference type="OrthoDB" id="9800897at2"/>
<reference evidence="2" key="1">
    <citation type="journal article" date="2018" name="Front. Microbiol.">
        <title>Genome-Based Analysis Reveals the Taxonomy and Diversity of the Family Idiomarinaceae.</title>
        <authorList>
            <person name="Liu Y."/>
            <person name="Lai Q."/>
            <person name="Shao Z."/>
        </authorList>
    </citation>
    <scope>NUCLEOTIDE SEQUENCE [LARGE SCALE GENOMIC DNA]</scope>
    <source>
        <strain evidence="2">F23</strain>
    </source>
</reference>
<proteinExistence type="predicted"/>
<dbReference type="AlphaFoldDB" id="A0A432XJL0"/>
<evidence type="ECO:0000313" key="1">
    <source>
        <dbReference type="EMBL" id="RUO48908.1"/>
    </source>
</evidence>
<keyword evidence="2" id="KW-1185">Reference proteome</keyword>
<gene>
    <name evidence="1" type="ORF">CWE25_13170</name>
</gene>